<name>A0AAV7LHF5_PLEWA</name>
<evidence type="ECO:0000313" key="1">
    <source>
        <dbReference type="EMBL" id="KAJ1089822.1"/>
    </source>
</evidence>
<organism evidence="1 2">
    <name type="scientific">Pleurodeles waltl</name>
    <name type="common">Iberian ribbed newt</name>
    <dbReference type="NCBI Taxonomy" id="8319"/>
    <lineage>
        <taxon>Eukaryota</taxon>
        <taxon>Metazoa</taxon>
        <taxon>Chordata</taxon>
        <taxon>Craniata</taxon>
        <taxon>Vertebrata</taxon>
        <taxon>Euteleostomi</taxon>
        <taxon>Amphibia</taxon>
        <taxon>Batrachia</taxon>
        <taxon>Caudata</taxon>
        <taxon>Salamandroidea</taxon>
        <taxon>Salamandridae</taxon>
        <taxon>Pleurodelinae</taxon>
        <taxon>Pleurodeles</taxon>
    </lineage>
</organism>
<gene>
    <name evidence="1" type="ORF">NDU88_002966</name>
</gene>
<dbReference type="Proteomes" id="UP001066276">
    <property type="component" value="Chromosome 11"/>
</dbReference>
<dbReference type="EMBL" id="JANPWB010000015">
    <property type="protein sequence ID" value="KAJ1089822.1"/>
    <property type="molecule type" value="Genomic_DNA"/>
</dbReference>
<proteinExistence type="predicted"/>
<evidence type="ECO:0000313" key="2">
    <source>
        <dbReference type="Proteomes" id="UP001066276"/>
    </source>
</evidence>
<protein>
    <submittedName>
        <fullName evidence="1">Uncharacterized protein</fullName>
    </submittedName>
</protein>
<sequence length="136" mass="13898">MFGVLQARPLTGEVCERTGLLPVRSYAGLLPGELVRRQGPAGSRLGRRRGGVFGAARLLRDCRGAGRGFSAVPSMGGEESRGRGALGSLVGPQPHREAVSPGWALLAPRGCSAVRCCLEARAAVVGPPRLGGDGGG</sequence>
<accession>A0AAV7LHF5</accession>
<comment type="caution">
    <text evidence="1">The sequence shown here is derived from an EMBL/GenBank/DDBJ whole genome shotgun (WGS) entry which is preliminary data.</text>
</comment>
<keyword evidence="2" id="KW-1185">Reference proteome</keyword>
<dbReference type="AlphaFoldDB" id="A0AAV7LHF5"/>
<reference evidence="1" key="1">
    <citation type="journal article" date="2022" name="bioRxiv">
        <title>Sequencing and chromosome-scale assembly of the giantPleurodeles waltlgenome.</title>
        <authorList>
            <person name="Brown T."/>
            <person name="Elewa A."/>
            <person name="Iarovenko S."/>
            <person name="Subramanian E."/>
            <person name="Araus A.J."/>
            <person name="Petzold A."/>
            <person name="Susuki M."/>
            <person name="Suzuki K.-i.T."/>
            <person name="Hayashi T."/>
            <person name="Toyoda A."/>
            <person name="Oliveira C."/>
            <person name="Osipova E."/>
            <person name="Leigh N.D."/>
            <person name="Simon A."/>
            <person name="Yun M.H."/>
        </authorList>
    </citation>
    <scope>NUCLEOTIDE SEQUENCE</scope>
    <source>
        <strain evidence="1">20211129_DDA</strain>
        <tissue evidence="1">Liver</tissue>
    </source>
</reference>